<dbReference type="SUPFAM" id="SSF51735">
    <property type="entry name" value="NAD(P)-binding Rossmann-fold domains"/>
    <property type="match status" value="1"/>
</dbReference>
<dbReference type="PRINTS" id="PR00080">
    <property type="entry name" value="SDRFAMILY"/>
</dbReference>
<dbReference type="PROSITE" id="PS00061">
    <property type="entry name" value="ADH_SHORT"/>
    <property type="match status" value="1"/>
</dbReference>
<dbReference type="Proteomes" id="UP001589688">
    <property type="component" value="Unassembled WGS sequence"/>
</dbReference>
<dbReference type="RefSeq" id="WP_044248522.1">
    <property type="nucleotide sequence ID" value="NZ_JADU01000008.1"/>
</dbReference>
<dbReference type="InterPro" id="IPR036291">
    <property type="entry name" value="NAD(P)-bd_dom_sf"/>
</dbReference>
<dbReference type="PRINTS" id="PR00081">
    <property type="entry name" value="GDHRDH"/>
</dbReference>
<dbReference type="Pfam" id="PF13561">
    <property type="entry name" value="adh_short_C2"/>
    <property type="match status" value="1"/>
</dbReference>
<keyword evidence="4" id="KW-1185">Reference proteome</keyword>
<proteinExistence type="inferred from homology"/>
<reference evidence="3 4" key="1">
    <citation type="submission" date="2024-09" db="EMBL/GenBank/DDBJ databases">
        <authorList>
            <person name="Sun Q."/>
            <person name="Mori K."/>
        </authorList>
    </citation>
    <scope>NUCLEOTIDE SEQUENCE [LARGE SCALE GENOMIC DNA]</scope>
    <source>
        <strain evidence="3 4">ATCC 51272</strain>
    </source>
</reference>
<organism evidence="3 4">
    <name type="scientific">Hallella seregens ATCC 51272</name>
    <dbReference type="NCBI Taxonomy" id="1336250"/>
    <lineage>
        <taxon>Bacteria</taxon>
        <taxon>Pseudomonadati</taxon>
        <taxon>Bacteroidota</taxon>
        <taxon>Bacteroidia</taxon>
        <taxon>Bacteroidales</taxon>
        <taxon>Prevotellaceae</taxon>
        <taxon>Hallella</taxon>
    </lineage>
</organism>
<dbReference type="InterPro" id="IPR020904">
    <property type="entry name" value="Sc_DH/Rdtase_CS"/>
</dbReference>
<dbReference type="Gene3D" id="3.40.50.720">
    <property type="entry name" value="NAD(P)-binding Rossmann-like Domain"/>
    <property type="match status" value="1"/>
</dbReference>
<protein>
    <submittedName>
        <fullName evidence="3">SDR family NAD(P)-dependent oxidoreductase</fullName>
        <ecNumber evidence="3">1.1.1.-</ecNumber>
    </submittedName>
</protein>
<dbReference type="InterPro" id="IPR002347">
    <property type="entry name" value="SDR_fam"/>
</dbReference>
<evidence type="ECO:0000256" key="1">
    <source>
        <dbReference type="ARBA" id="ARBA00006484"/>
    </source>
</evidence>
<comment type="similarity">
    <text evidence="1">Belongs to the short-chain dehydrogenases/reductases (SDR) family.</text>
</comment>
<keyword evidence="2 3" id="KW-0560">Oxidoreductase</keyword>
<dbReference type="PANTHER" id="PTHR42760:SF133">
    <property type="entry name" value="3-OXOACYL-[ACYL-CARRIER-PROTEIN] REDUCTASE"/>
    <property type="match status" value="1"/>
</dbReference>
<evidence type="ECO:0000313" key="3">
    <source>
        <dbReference type="EMBL" id="MFB9896890.1"/>
    </source>
</evidence>
<dbReference type="EC" id="1.1.1.-" evidence="3"/>
<accession>A0ABV5ZHP1</accession>
<sequence>MASHFDNLYGKTVMITGCRRGIGRTAIGLFAAQGCNLICCIRQKDEAFAKFVEQLSAQYHVKMEVLCFDIADEEAIKGTVKMLIKEKRRVDVLVNNAGIATGGILQMTSMKVLKEVFQINFFSMVLLTQLVSKLMIRQHCGSIINMGSIAGLENFAGYTAYGSSKAAVMAFTRTIARELAPYGIRVNAIAPGLTDTRMADQMEKKAEKEIIARSNMNRLGKTEEIVNMILFLSSDNASFITGQVYRVDGGM</sequence>
<dbReference type="GO" id="GO:0016491">
    <property type="term" value="F:oxidoreductase activity"/>
    <property type="evidence" value="ECO:0007669"/>
    <property type="project" value="UniProtKB-KW"/>
</dbReference>
<evidence type="ECO:0000256" key="2">
    <source>
        <dbReference type="ARBA" id="ARBA00023002"/>
    </source>
</evidence>
<dbReference type="CDD" id="cd05233">
    <property type="entry name" value="SDR_c"/>
    <property type="match status" value="1"/>
</dbReference>
<comment type="caution">
    <text evidence="3">The sequence shown here is derived from an EMBL/GenBank/DDBJ whole genome shotgun (WGS) entry which is preliminary data.</text>
</comment>
<gene>
    <name evidence="3" type="ORF">ACFFK8_03435</name>
</gene>
<name>A0ABV5ZHP1_9BACT</name>
<dbReference type="PANTHER" id="PTHR42760">
    <property type="entry name" value="SHORT-CHAIN DEHYDROGENASES/REDUCTASES FAMILY MEMBER"/>
    <property type="match status" value="1"/>
</dbReference>
<evidence type="ECO:0000313" key="4">
    <source>
        <dbReference type="Proteomes" id="UP001589688"/>
    </source>
</evidence>
<dbReference type="EMBL" id="JBHLZF010000001">
    <property type="protein sequence ID" value="MFB9896890.1"/>
    <property type="molecule type" value="Genomic_DNA"/>
</dbReference>